<dbReference type="PANTHER" id="PTHR43037">
    <property type="entry name" value="UNNAMED PRODUCT-RELATED"/>
    <property type="match status" value="1"/>
</dbReference>
<protein>
    <submittedName>
        <fullName evidence="5">PHB depolymerase family esterase</fullName>
    </submittedName>
</protein>
<dbReference type="Pfam" id="PF10503">
    <property type="entry name" value="Esterase_PHB"/>
    <property type="match status" value="1"/>
</dbReference>
<evidence type="ECO:0000256" key="2">
    <source>
        <dbReference type="ARBA" id="ARBA00022801"/>
    </source>
</evidence>
<dbReference type="EMBL" id="JBHSZP010000014">
    <property type="protein sequence ID" value="MFC7089684.1"/>
    <property type="molecule type" value="Genomic_DNA"/>
</dbReference>
<proteinExistence type="predicted"/>
<keyword evidence="2" id="KW-0378">Hydrolase</keyword>
<dbReference type="Gene3D" id="3.40.50.1820">
    <property type="entry name" value="alpha/beta hydrolase"/>
    <property type="match status" value="2"/>
</dbReference>
<gene>
    <name evidence="5" type="ORF">ACFQH5_08990</name>
</gene>
<feature type="domain" description="Peptidase S9 prolyl oligopeptidase catalytic" evidence="4">
    <location>
        <begin position="32"/>
        <end position="174"/>
    </location>
</feature>
<accession>A0ABW2EXP5</accession>
<dbReference type="InterPro" id="IPR001375">
    <property type="entry name" value="Peptidase_S9_cat"/>
</dbReference>
<evidence type="ECO:0000256" key="3">
    <source>
        <dbReference type="SAM" id="SignalP"/>
    </source>
</evidence>
<name>A0ABW2EXP5_9GAMM</name>
<dbReference type="InterPro" id="IPR050955">
    <property type="entry name" value="Plant_Biomass_Hydrol_Est"/>
</dbReference>
<evidence type="ECO:0000256" key="1">
    <source>
        <dbReference type="ARBA" id="ARBA00022729"/>
    </source>
</evidence>
<feature type="signal peptide" evidence="3">
    <location>
        <begin position="1"/>
        <end position="19"/>
    </location>
</feature>
<evidence type="ECO:0000259" key="4">
    <source>
        <dbReference type="Pfam" id="PF00326"/>
    </source>
</evidence>
<dbReference type="RefSeq" id="WP_346061051.1">
    <property type="nucleotide sequence ID" value="NZ_BAAADR010000002.1"/>
</dbReference>
<dbReference type="InterPro" id="IPR010126">
    <property type="entry name" value="Esterase_phb"/>
</dbReference>
<sequence>MPSKHALLAALALSGAALADSDAPSLPALGLDAERLGVLGVSSGGYMATQLAVAYPRRYTRLGVFAAGPWGCAQGSLGRALGQCMLTHRGPPDPDELEARHAAYLAEGRVGASEELARQRVFLWHGGHDGTVLPEVGERLVEQYRGWLTDADTQLRRVVTAEAGHGWPVAGERVASQAPLVDCEAGGSPYLLDCGYDGAGEALAWLYGEAESSPPAAPSGELLRFSQEADSGARQLGENGYLYLPAECTDGEACGLVVALHGCAMGAEQVDDTFARHSGLNAWADAHRLAVLYPQVALSLGNPQGCWDWWGYDENSWRPHPDHDNRDGRQLRALDAMVERLLSSPEADQEPNS</sequence>
<feature type="chain" id="PRO_5045496912" evidence="3">
    <location>
        <begin position="20"/>
        <end position="353"/>
    </location>
</feature>
<keyword evidence="1 3" id="KW-0732">Signal</keyword>
<dbReference type="PANTHER" id="PTHR43037:SF5">
    <property type="entry name" value="FERULOYL ESTERASE"/>
    <property type="match status" value="1"/>
</dbReference>
<reference evidence="6" key="1">
    <citation type="journal article" date="2019" name="Int. J. Syst. Evol. Microbiol.">
        <title>The Global Catalogue of Microorganisms (GCM) 10K type strain sequencing project: providing services to taxonomists for standard genome sequencing and annotation.</title>
        <authorList>
            <consortium name="The Broad Institute Genomics Platform"/>
            <consortium name="The Broad Institute Genome Sequencing Center for Infectious Disease"/>
            <person name="Wu L."/>
            <person name="Ma J."/>
        </authorList>
    </citation>
    <scope>NUCLEOTIDE SEQUENCE [LARGE SCALE GENOMIC DNA]</scope>
    <source>
        <strain evidence="6">CGMCC 1.13666</strain>
    </source>
</reference>
<dbReference type="InterPro" id="IPR029058">
    <property type="entry name" value="AB_hydrolase_fold"/>
</dbReference>
<dbReference type="Pfam" id="PF00326">
    <property type="entry name" value="Peptidase_S9"/>
    <property type="match status" value="1"/>
</dbReference>
<comment type="caution">
    <text evidence="5">The sequence shown here is derived from an EMBL/GenBank/DDBJ whole genome shotgun (WGS) entry which is preliminary data.</text>
</comment>
<organism evidence="5 6">
    <name type="scientific">Halomonas salifodinae</name>
    <dbReference type="NCBI Taxonomy" id="438745"/>
    <lineage>
        <taxon>Bacteria</taxon>
        <taxon>Pseudomonadati</taxon>
        <taxon>Pseudomonadota</taxon>
        <taxon>Gammaproteobacteria</taxon>
        <taxon>Oceanospirillales</taxon>
        <taxon>Halomonadaceae</taxon>
        <taxon>Halomonas</taxon>
    </lineage>
</organism>
<evidence type="ECO:0000313" key="6">
    <source>
        <dbReference type="Proteomes" id="UP001596411"/>
    </source>
</evidence>
<evidence type="ECO:0000313" key="5">
    <source>
        <dbReference type="EMBL" id="MFC7089684.1"/>
    </source>
</evidence>
<dbReference type="Proteomes" id="UP001596411">
    <property type="component" value="Unassembled WGS sequence"/>
</dbReference>
<dbReference type="SUPFAM" id="SSF53474">
    <property type="entry name" value="alpha/beta-Hydrolases"/>
    <property type="match status" value="1"/>
</dbReference>
<keyword evidence="6" id="KW-1185">Reference proteome</keyword>